<dbReference type="Proteomes" id="UP000314294">
    <property type="component" value="Unassembled WGS sequence"/>
</dbReference>
<feature type="compositionally biased region" description="Polar residues" evidence="1">
    <location>
        <begin position="220"/>
        <end position="231"/>
    </location>
</feature>
<evidence type="ECO:0000313" key="3">
    <source>
        <dbReference type="Proteomes" id="UP000314294"/>
    </source>
</evidence>
<gene>
    <name evidence="2" type="ORF">EYF80_037067</name>
</gene>
<accession>A0A4Z2GIS1</accession>
<evidence type="ECO:0000313" key="2">
    <source>
        <dbReference type="EMBL" id="TNN52763.1"/>
    </source>
</evidence>
<dbReference type="AlphaFoldDB" id="A0A4Z2GIS1"/>
<feature type="compositionally biased region" description="Basic and acidic residues" evidence="1">
    <location>
        <begin position="128"/>
        <end position="140"/>
    </location>
</feature>
<feature type="region of interest" description="Disordered" evidence="1">
    <location>
        <begin position="121"/>
        <end position="141"/>
    </location>
</feature>
<sequence>MPPPPSPLTFILSLHWDGVLSYPSSDRALDTRSYMAGPGALPENTVPATSSCCIRASVSRSLPHTAIRAFVSDGVHDIPRQAVKLLEEDEAAVRPAVPEHTFRGEKRFGVEGLEWTSRGAKWAPDGRSITEERSRRRPGVEHGSVVGNLAGRVRLVVPELCAQDSVLRQSLPKGCVGHPIGNAGVLTETRKVDHILPVLRFLFRHPVGQSSQGGKLQQQTPRSARAQTRAQMFQPGLCRPDARLTAGAGSHHVSPLTTSQTRAALHPG</sequence>
<proteinExistence type="predicted"/>
<feature type="region of interest" description="Disordered" evidence="1">
    <location>
        <begin position="208"/>
        <end position="268"/>
    </location>
</feature>
<keyword evidence="3" id="KW-1185">Reference proteome</keyword>
<reference evidence="2 3" key="1">
    <citation type="submission" date="2019-03" db="EMBL/GenBank/DDBJ databases">
        <title>First draft genome of Liparis tanakae, snailfish: a comprehensive survey of snailfish specific genes.</title>
        <authorList>
            <person name="Kim W."/>
            <person name="Song I."/>
            <person name="Jeong J.-H."/>
            <person name="Kim D."/>
            <person name="Kim S."/>
            <person name="Ryu S."/>
            <person name="Song J.Y."/>
            <person name="Lee S.K."/>
        </authorList>
    </citation>
    <scope>NUCLEOTIDE SEQUENCE [LARGE SCALE GENOMIC DNA]</scope>
    <source>
        <tissue evidence="2">Muscle</tissue>
    </source>
</reference>
<evidence type="ECO:0000256" key="1">
    <source>
        <dbReference type="SAM" id="MobiDB-lite"/>
    </source>
</evidence>
<feature type="compositionally biased region" description="Low complexity" evidence="1">
    <location>
        <begin position="208"/>
        <end position="219"/>
    </location>
</feature>
<dbReference type="EMBL" id="SRLO01000537">
    <property type="protein sequence ID" value="TNN52763.1"/>
    <property type="molecule type" value="Genomic_DNA"/>
</dbReference>
<protein>
    <submittedName>
        <fullName evidence="2">Uncharacterized protein</fullName>
    </submittedName>
</protein>
<organism evidence="2 3">
    <name type="scientific">Liparis tanakae</name>
    <name type="common">Tanaka's snailfish</name>
    <dbReference type="NCBI Taxonomy" id="230148"/>
    <lineage>
        <taxon>Eukaryota</taxon>
        <taxon>Metazoa</taxon>
        <taxon>Chordata</taxon>
        <taxon>Craniata</taxon>
        <taxon>Vertebrata</taxon>
        <taxon>Euteleostomi</taxon>
        <taxon>Actinopterygii</taxon>
        <taxon>Neopterygii</taxon>
        <taxon>Teleostei</taxon>
        <taxon>Neoteleostei</taxon>
        <taxon>Acanthomorphata</taxon>
        <taxon>Eupercaria</taxon>
        <taxon>Perciformes</taxon>
        <taxon>Cottioidei</taxon>
        <taxon>Cottales</taxon>
        <taxon>Liparidae</taxon>
        <taxon>Liparis</taxon>
    </lineage>
</organism>
<name>A0A4Z2GIS1_9TELE</name>
<comment type="caution">
    <text evidence="2">The sequence shown here is derived from an EMBL/GenBank/DDBJ whole genome shotgun (WGS) entry which is preliminary data.</text>
</comment>